<keyword evidence="3" id="KW-1003">Cell membrane</keyword>
<dbReference type="AlphaFoldDB" id="A0A0R1P7Z8"/>
<evidence type="ECO:0000256" key="2">
    <source>
        <dbReference type="ARBA" id="ARBA00007776"/>
    </source>
</evidence>
<dbReference type="OrthoDB" id="2148512at2"/>
<dbReference type="NCBIfam" id="TIGR03426">
    <property type="entry name" value="shape_MreD"/>
    <property type="match status" value="1"/>
</dbReference>
<feature type="transmembrane region" description="Helical" evidence="8">
    <location>
        <begin position="7"/>
        <end position="27"/>
    </location>
</feature>
<feature type="transmembrane region" description="Helical" evidence="8">
    <location>
        <begin position="105"/>
        <end position="126"/>
    </location>
</feature>
<dbReference type="Proteomes" id="UP000051311">
    <property type="component" value="Unassembled WGS sequence"/>
</dbReference>
<feature type="transmembrane region" description="Helical" evidence="8">
    <location>
        <begin position="61"/>
        <end position="85"/>
    </location>
</feature>
<dbReference type="STRING" id="1423748.FC37_GL000149"/>
<protein>
    <submittedName>
        <fullName evidence="9">Uncharacterized protein</fullName>
    </submittedName>
</protein>
<dbReference type="InterPro" id="IPR007227">
    <property type="entry name" value="Cell_shape_determining_MreD"/>
</dbReference>
<dbReference type="eggNOG" id="ENOG50309NS">
    <property type="taxonomic scope" value="Bacteria"/>
</dbReference>
<evidence type="ECO:0000256" key="3">
    <source>
        <dbReference type="ARBA" id="ARBA00022475"/>
    </source>
</evidence>
<keyword evidence="4 8" id="KW-0812">Transmembrane</keyword>
<keyword evidence="6 8" id="KW-1133">Transmembrane helix</keyword>
<evidence type="ECO:0000313" key="10">
    <source>
        <dbReference type="Proteomes" id="UP000051311"/>
    </source>
</evidence>
<dbReference type="GO" id="GO:0005886">
    <property type="term" value="C:plasma membrane"/>
    <property type="evidence" value="ECO:0007669"/>
    <property type="project" value="UniProtKB-SubCell"/>
</dbReference>
<dbReference type="PATRIC" id="fig|1423748.3.peg.163"/>
<proteinExistence type="inferred from homology"/>
<reference evidence="9 10" key="1">
    <citation type="journal article" date="2015" name="Genome Announc.">
        <title>Expanding the biotechnology potential of lactobacilli through comparative genomics of 213 strains and associated genera.</title>
        <authorList>
            <person name="Sun Z."/>
            <person name="Harris H.M."/>
            <person name="McCann A."/>
            <person name="Guo C."/>
            <person name="Argimon S."/>
            <person name="Zhang W."/>
            <person name="Yang X."/>
            <person name="Jeffery I.B."/>
            <person name="Cooney J.C."/>
            <person name="Kagawa T.F."/>
            <person name="Liu W."/>
            <person name="Song Y."/>
            <person name="Salvetti E."/>
            <person name="Wrobel A."/>
            <person name="Rasinkangas P."/>
            <person name="Parkhill J."/>
            <person name="Rea M.C."/>
            <person name="O'Sullivan O."/>
            <person name="Ritari J."/>
            <person name="Douillard F.P."/>
            <person name="Paul Ross R."/>
            <person name="Yang R."/>
            <person name="Briner A.E."/>
            <person name="Felis G.E."/>
            <person name="de Vos W.M."/>
            <person name="Barrangou R."/>
            <person name="Klaenhammer T.R."/>
            <person name="Caufield P.W."/>
            <person name="Cui Y."/>
            <person name="Zhang H."/>
            <person name="O'Toole P.W."/>
        </authorList>
    </citation>
    <scope>NUCLEOTIDE SEQUENCE [LARGE SCALE GENOMIC DNA]</scope>
    <source>
        <strain evidence="9 10">DSM 10532</strain>
    </source>
</reference>
<evidence type="ECO:0000256" key="1">
    <source>
        <dbReference type="ARBA" id="ARBA00004651"/>
    </source>
</evidence>
<sequence>MSIFRKWVLAIGLFVAIVVDGVCSFYLHQFMDYGSFGAASLILPISVMLIGLFDDTNENEIWLALGTGIVADIYFYGFIGVYAVFLPLSCWICQKIARFLPEIFWARLIVVLLGTTIFVAYSWLIFNMIGIATTSIHGLLMSLLVNQGWTAGFFVCLYWIWGNLAQDYPFLIDLNAYRV</sequence>
<gene>
    <name evidence="9" type="ORF">FC37_GL000149</name>
</gene>
<comment type="subcellular location">
    <subcellularLocation>
        <location evidence="1">Cell membrane</location>
        <topology evidence="1">Multi-pass membrane protein</topology>
    </subcellularLocation>
</comment>
<accession>A0A0R1P7Z8</accession>
<dbReference type="GeneID" id="78203222"/>
<dbReference type="RefSeq" id="WP_025005059.1">
    <property type="nucleotide sequence ID" value="NZ_AZEL01000007.1"/>
</dbReference>
<evidence type="ECO:0000256" key="8">
    <source>
        <dbReference type="SAM" id="Phobius"/>
    </source>
</evidence>
<comment type="similarity">
    <text evidence="2">Belongs to the MreD family.</text>
</comment>
<feature type="transmembrane region" description="Helical" evidence="8">
    <location>
        <begin position="33"/>
        <end position="54"/>
    </location>
</feature>
<name>A0A0R1P7Z8_9LACO</name>
<evidence type="ECO:0000313" key="9">
    <source>
        <dbReference type="EMBL" id="KRL24715.1"/>
    </source>
</evidence>
<keyword evidence="7 8" id="KW-0472">Membrane</keyword>
<evidence type="ECO:0000256" key="5">
    <source>
        <dbReference type="ARBA" id="ARBA00022960"/>
    </source>
</evidence>
<keyword evidence="5" id="KW-0133">Cell shape</keyword>
<dbReference type="GO" id="GO:0008360">
    <property type="term" value="P:regulation of cell shape"/>
    <property type="evidence" value="ECO:0007669"/>
    <property type="project" value="UniProtKB-KW"/>
</dbReference>
<comment type="caution">
    <text evidence="9">The sequence shown here is derived from an EMBL/GenBank/DDBJ whole genome shotgun (WGS) entry which is preliminary data.</text>
</comment>
<evidence type="ECO:0000256" key="6">
    <source>
        <dbReference type="ARBA" id="ARBA00022989"/>
    </source>
</evidence>
<dbReference type="EMBL" id="AZEL01000007">
    <property type="protein sequence ID" value="KRL24715.1"/>
    <property type="molecule type" value="Genomic_DNA"/>
</dbReference>
<feature type="transmembrane region" description="Helical" evidence="8">
    <location>
        <begin position="138"/>
        <end position="161"/>
    </location>
</feature>
<evidence type="ECO:0000256" key="4">
    <source>
        <dbReference type="ARBA" id="ARBA00022692"/>
    </source>
</evidence>
<organism evidence="9 10">
    <name type="scientific">Lactobacillus gallinarum DSM 10532 = JCM 2011</name>
    <dbReference type="NCBI Taxonomy" id="1423748"/>
    <lineage>
        <taxon>Bacteria</taxon>
        <taxon>Bacillati</taxon>
        <taxon>Bacillota</taxon>
        <taxon>Bacilli</taxon>
        <taxon>Lactobacillales</taxon>
        <taxon>Lactobacillaceae</taxon>
        <taxon>Lactobacillus</taxon>
    </lineage>
</organism>
<evidence type="ECO:0000256" key="7">
    <source>
        <dbReference type="ARBA" id="ARBA00023136"/>
    </source>
</evidence>